<dbReference type="Gene3D" id="2.60.120.920">
    <property type="match status" value="1"/>
</dbReference>
<keyword evidence="2" id="KW-1185">Reference proteome</keyword>
<dbReference type="VEuPathDB" id="AmoebaDB:NfTy_071550"/>
<dbReference type="RefSeq" id="XP_044562130.1">
    <property type="nucleotide sequence ID" value="XM_044706710.1"/>
</dbReference>
<evidence type="ECO:0000313" key="2">
    <source>
        <dbReference type="Proteomes" id="UP000444721"/>
    </source>
</evidence>
<reference evidence="1 2" key="1">
    <citation type="journal article" date="2019" name="Sci. Rep.">
        <title>Nanopore sequencing improves the draft genome of the human pathogenic amoeba Naegleria fowleri.</title>
        <authorList>
            <person name="Liechti N."/>
            <person name="Schurch N."/>
            <person name="Bruggmann R."/>
            <person name="Wittwer M."/>
        </authorList>
    </citation>
    <scope>NUCLEOTIDE SEQUENCE [LARGE SCALE GENOMIC DNA]</scope>
    <source>
        <strain evidence="1 2">ATCC 30894</strain>
    </source>
</reference>
<dbReference type="OMA" id="ECHESTQ"/>
<evidence type="ECO:0000313" key="1">
    <source>
        <dbReference type="EMBL" id="KAF0977417.1"/>
    </source>
</evidence>
<dbReference type="VEuPathDB" id="AmoebaDB:FDP41_003409"/>
<name>A0A6A5BK61_NAEFO</name>
<protein>
    <recommendedName>
        <fullName evidence="3">SPRY domain-containing protein</fullName>
    </recommendedName>
</protein>
<dbReference type="VEuPathDB" id="AmoebaDB:NF0062740"/>
<comment type="caution">
    <text evidence="1">The sequence shown here is derived from an EMBL/GenBank/DDBJ whole genome shotgun (WGS) entry which is preliminary data.</text>
</comment>
<organism evidence="1 2">
    <name type="scientific">Naegleria fowleri</name>
    <name type="common">Brain eating amoeba</name>
    <dbReference type="NCBI Taxonomy" id="5763"/>
    <lineage>
        <taxon>Eukaryota</taxon>
        <taxon>Discoba</taxon>
        <taxon>Heterolobosea</taxon>
        <taxon>Tetramitia</taxon>
        <taxon>Eutetramitia</taxon>
        <taxon>Vahlkampfiidae</taxon>
        <taxon>Naegleria</taxon>
    </lineage>
</organism>
<evidence type="ECO:0008006" key="3">
    <source>
        <dbReference type="Google" id="ProtNLM"/>
    </source>
</evidence>
<dbReference type="Proteomes" id="UP000444721">
    <property type="component" value="Unassembled WGS sequence"/>
</dbReference>
<gene>
    <name evidence="1" type="ORF">FDP41_003409</name>
</gene>
<dbReference type="GeneID" id="68110627"/>
<sequence length="279" mass="32319">MTLKHLVETQMKELKQMIDKRKEELFQQIDLECHESTQLMRSMLNQGNETKELVKEFSNISQMNGYQLLEKKVNLLKTAINNYETMVNQVKNIDIKSLHNIFVENIEKEDAFVKVKNDLSTLGNVKKSVVTDSSWKFEYSKTEILDFPNHVNGWKLYRITHSNFNFRNFSYKLKIHSFEKTNNSWGLVIGIVNINQNGWISYGLVFLDGGVTNSGDYKPFSDPLRKGDIVEVIYSKRSLYFNVNGKGAKLAFKEILDVDYQPAVSIAAEKDIRLELITQ</sequence>
<dbReference type="AlphaFoldDB" id="A0A6A5BK61"/>
<dbReference type="EMBL" id="VFQX01000034">
    <property type="protein sequence ID" value="KAF0977417.1"/>
    <property type="molecule type" value="Genomic_DNA"/>
</dbReference>
<dbReference type="InterPro" id="IPR043136">
    <property type="entry name" value="B30.2/SPRY_sf"/>
</dbReference>
<accession>A0A6A5BK61</accession>
<proteinExistence type="predicted"/>